<feature type="transmembrane region" description="Helical" evidence="1">
    <location>
        <begin position="30"/>
        <end position="52"/>
    </location>
</feature>
<dbReference type="AlphaFoldDB" id="A0A0D3DFJ7"/>
<keyword evidence="1" id="KW-1133">Transmembrane helix</keyword>
<evidence type="ECO:0000313" key="2">
    <source>
        <dbReference type="EnsemblPlants" id="Bo7g108460.1"/>
    </source>
</evidence>
<keyword evidence="3" id="KW-1185">Reference proteome</keyword>
<organism evidence="2 3">
    <name type="scientific">Brassica oleracea var. oleracea</name>
    <dbReference type="NCBI Taxonomy" id="109376"/>
    <lineage>
        <taxon>Eukaryota</taxon>
        <taxon>Viridiplantae</taxon>
        <taxon>Streptophyta</taxon>
        <taxon>Embryophyta</taxon>
        <taxon>Tracheophyta</taxon>
        <taxon>Spermatophyta</taxon>
        <taxon>Magnoliopsida</taxon>
        <taxon>eudicotyledons</taxon>
        <taxon>Gunneridae</taxon>
        <taxon>Pentapetalae</taxon>
        <taxon>rosids</taxon>
        <taxon>malvids</taxon>
        <taxon>Brassicales</taxon>
        <taxon>Brassicaceae</taxon>
        <taxon>Brassiceae</taxon>
        <taxon>Brassica</taxon>
    </lineage>
</organism>
<evidence type="ECO:0000313" key="3">
    <source>
        <dbReference type="Proteomes" id="UP000032141"/>
    </source>
</evidence>
<protein>
    <submittedName>
        <fullName evidence="2">Uncharacterized protein</fullName>
    </submittedName>
</protein>
<dbReference type="Gramene" id="Bo7g108460.1">
    <property type="protein sequence ID" value="Bo7g108460.1"/>
    <property type="gene ID" value="Bo7g108460"/>
</dbReference>
<name>A0A0D3DFJ7_BRAOL</name>
<sequence>MESAAPPPFFSNATLDVRRDHIIDLGSKCIIFIIYFVGFYFVMWLVFLEWVTNNDVNREDRRLRDIELGSLPAGETIQEISDDD</sequence>
<reference evidence="2" key="2">
    <citation type="submission" date="2015-03" db="UniProtKB">
        <authorList>
            <consortium name="EnsemblPlants"/>
        </authorList>
    </citation>
    <scope>IDENTIFICATION</scope>
</reference>
<keyword evidence="1" id="KW-0812">Transmembrane</keyword>
<dbReference type="OMA" id="DSRRDNI"/>
<dbReference type="HOGENOM" id="CLU_2530624_0_0_1"/>
<evidence type="ECO:0000256" key="1">
    <source>
        <dbReference type="SAM" id="Phobius"/>
    </source>
</evidence>
<dbReference type="EnsemblPlants" id="Bo7g108460.1">
    <property type="protein sequence ID" value="Bo7g108460.1"/>
    <property type="gene ID" value="Bo7g108460"/>
</dbReference>
<reference evidence="2 3" key="1">
    <citation type="journal article" date="2014" name="Genome Biol.">
        <title>Transcriptome and methylome profiling reveals relics of genome dominance in the mesopolyploid Brassica oleracea.</title>
        <authorList>
            <person name="Parkin I.A."/>
            <person name="Koh C."/>
            <person name="Tang H."/>
            <person name="Robinson S.J."/>
            <person name="Kagale S."/>
            <person name="Clarke W.E."/>
            <person name="Town C.D."/>
            <person name="Nixon J."/>
            <person name="Krishnakumar V."/>
            <person name="Bidwell S.L."/>
            <person name="Denoeud F."/>
            <person name="Belcram H."/>
            <person name="Links M.G."/>
            <person name="Just J."/>
            <person name="Clarke C."/>
            <person name="Bender T."/>
            <person name="Huebert T."/>
            <person name="Mason A.S."/>
            <person name="Pires J.C."/>
            <person name="Barker G."/>
            <person name="Moore J."/>
            <person name="Walley P.G."/>
            <person name="Manoli S."/>
            <person name="Batley J."/>
            <person name="Edwards D."/>
            <person name="Nelson M.N."/>
            <person name="Wang X."/>
            <person name="Paterson A.H."/>
            <person name="King G."/>
            <person name="Bancroft I."/>
            <person name="Chalhoub B."/>
            <person name="Sharpe A.G."/>
        </authorList>
    </citation>
    <scope>NUCLEOTIDE SEQUENCE</scope>
    <source>
        <strain evidence="2 3">cv. TO1000</strain>
    </source>
</reference>
<keyword evidence="1" id="KW-0472">Membrane</keyword>
<accession>A0A0D3DFJ7</accession>
<proteinExistence type="predicted"/>
<dbReference type="Proteomes" id="UP000032141">
    <property type="component" value="Chromosome C7"/>
</dbReference>